<dbReference type="GO" id="GO:0008270">
    <property type="term" value="F:zinc ion binding"/>
    <property type="evidence" value="ECO:0007669"/>
    <property type="project" value="UniProtKB-KW"/>
</dbReference>
<dbReference type="SUPFAM" id="SSF57850">
    <property type="entry name" value="RING/U-box"/>
    <property type="match status" value="1"/>
</dbReference>
<evidence type="ECO:0000256" key="11">
    <source>
        <dbReference type="ARBA" id="ARBA00022989"/>
    </source>
</evidence>
<dbReference type="PROSITE" id="PS50089">
    <property type="entry name" value="ZF_RING_2"/>
    <property type="match status" value="1"/>
</dbReference>
<evidence type="ECO:0000313" key="18">
    <source>
        <dbReference type="EMBL" id="KHN23558.1"/>
    </source>
</evidence>
<dbReference type="PANTHER" id="PTHR45768:SF61">
    <property type="entry name" value="RING-H2 FINGER PROTEIN ATL18"/>
    <property type="match status" value="1"/>
</dbReference>
<feature type="domain" description="RING-type" evidence="17">
    <location>
        <begin position="79"/>
        <end position="121"/>
    </location>
</feature>
<accession>A0A0B2QUT4</accession>
<dbReference type="SMART" id="SM00184">
    <property type="entry name" value="RING"/>
    <property type="match status" value="1"/>
</dbReference>
<feature type="compositionally biased region" description="Polar residues" evidence="15">
    <location>
        <begin position="133"/>
        <end position="156"/>
    </location>
</feature>
<reference evidence="18" key="1">
    <citation type="submission" date="2014-07" db="EMBL/GenBank/DDBJ databases">
        <title>Identification of a novel salt tolerance gene in wild soybean by whole-genome sequencing.</title>
        <authorList>
            <person name="Lam H.-M."/>
            <person name="Qi X."/>
            <person name="Li M.-W."/>
            <person name="Liu X."/>
            <person name="Xie M."/>
            <person name="Ni M."/>
            <person name="Xu X."/>
        </authorList>
    </citation>
    <scope>NUCLEOTIDE SEQUENCE [LARGE SCALE GENOMIC DNA]</scope>
    <source>
        <tissue evidence="18">Root</tissue>
    </source>
</reference>
<keyword evidence="5" id="KW-0808">Transferase</keyword>
<evidence type="ECO:0000256" key="7">
    <source>
        <dbReference type="ARBA" id="ARBA00022723"/>
    </source>
</evidence>
<evidence type="ECO:0000256" key="14">
    <source>
        <dbReference type="PROSITE-ProRule" id="PRU00175"/>
    </source>
</evidence>
<feature type="transmembrane region" description="Helical" evidence="16">
    <location>
        <begin position="6"/>
        <end position="31"/>
    </location>
</feature>
<dbReference type="AlphaFoldDB" id="A0A0B2QUT4"/>
<keyword evidence="7" id="KW-0479">Metal-binding</keyword>
<keyword evidence="11 16" id="KW-1133">Transmembrane helix</keyword>
<keyword evidence="6 16" id="KW-0812">Transmembrane</keyword>
<evidence type="ECO:0000256" key="12">
    <source>
        <dbReference type="ARBA" id="ARBA00023136"/>
    </source>
</evidence>
<keyword evidence="12 16" id="KW-0472">Membrane</keyword>
<dbReference type="PANTHER" id="PTHR45768">
    <property type="entry name" value="E3 UBIQUITIN-PROTEIN LIGASE RNF13-LIKE"/>
    <property type="match status" value="1"/>
</dbReference>
<evidence type="ECO:0000256" key="5">
    <source>
        <dbReference type="ARBA" id="ARBA00022679"/>
    </source>
</evidence>
<evidence type="ECO:0000259" key="17">
    <source>
        <dbReference type="PROSITE" id="PS50089"/>
    </source>
</evidence>
<dbReference type="Pfam" id="PF13639">
    <property type="entry name" value="zf-RING_2"/>
    <property type="match status" value="1"/>
</dbReference>
<gene>
    <name evidence="18" type="ORF">glysoja_029847</name>
</gene>
<evidence type="ECO:0000256" key="3">
    <source>
        <dbReference type="ARBA" id="ARBA00004906"/>
    </source>
</evidence>
<evidence type="ECO:0000256" key="2">
    <source>
        <dbReference type="ARBA" id="ARBA00004167"/>
    </source>
</evidence>
<comment type="catalytic activity">
    <reaction evidence="1">
        <text>S-ubiquitinyl-[E2 ubiquitin-conjugating enzyme]-L-cysteine + [acceptor protein]-L-lysine = [E2 ubiquitin-conjugating enzyme]-L-cysteine + N(6)-ubiquitinyl-[acceptor protein]-L-lysine.</text>
        <dbReference type="EC" id="2.3.2.27"/>
    </reaction>
</comment>
<dbReference type="GO" id="GO:0016020">
    <property type="term" value="C:membrane"/>
    <property type="evidence" value="ECO:0007669"/>
    <property type="project" value="UniProtKB-SubCell"/>
</dbReference>
<dbReference type="Gene3D" id="3.30.40.10">
    <property type="entry name" value="Zinc/RING finger domain, C3HC4 (zinc finger)"/>
    <property type="match status" value="1"/>
</dbReference>
<protein>
    <recommendedName>
        <fullName evidence="4">RING-type E3 ubiquitin transferase</fullName>
        <ecNumber evidence="4">2.3.2.27</ecNumber>
    </recommendedName>
</protein>
<keyword evidence="8 14" id="KW-0863">Zinc-finger</keyword>
<proteinExistence type="inferred from homology"/>
<evidence type="ECO:0000256" key="10">
    <source>
        <dbReference type="ARBA" id="ARBA00022833"/>
    </source>
</evidence>
<keyword evidence="9" id="KW-0833">Ubl conjugation pathway</keyword>
<keyword evidence="10" id="KW-0862">Zinc</keyword>
<sequence>LVLKVLTMTVIITVVLIFVGFVFLVLLHVCFSERARRGSMVERRANGGRSMSIDDLEKLPCYDYVDNSKGNNTSSPVDCAVCLENLITGDKCRFLPVCKHSFHAQCVDAWLLKTPICPTCRCNAHSHSGNQVVGNNNDYSVAPNSGSRESQSQQHDNMVLVQLRESQENVPSRNVDRENPTLGSHNLVREE</sequence>
<evidence type="ECO:0000256" key="9">
    <source>
        <dbReference type="ARBA" id="ARBA00022786"/>
    </source>
</evidence>
<comment type="similarity">
    <text evidence="13">Belongs to the RING-type zinc finger family. ATL subfamily.</text>
</comment>
<dbReference type="GO" id="GO:0061630">
    <property type="term" value="F:ubiquitin protein ligase activity"/>
    <property type="evidence" value="ECO:0007669"/>
    <property type="project" value="UniProtKB-EC"/>
</dbReference>
<dbReference type="InterPro" id="IPR013083">
    <property type="entry name" value="Znf_RING/FYVE/PHD"/>
</dbReference>
<dbReference type="FunFam" id="3.30.40.10:FF:000982">
    <property type="entry name" value="RING-H2 finger protein ATL2K"/>
    <property type="match status" value="1"/>
</dbReference>
<dbReference type="EMBL" id="KN656270">
    <property type="protein sequence ID" value="KHN23558.1"/>
    <property type="molecule type" value="Genomic_DNA"/>
</dbReference>
<name>A0A0B2QUT4_GLYSO</name>
<evidence type="ECO:0000256" key="4">
    <source>
        <dbReference type="ARBA" id="ARBA00012483"/>
    </source>
</evidence>
<evidence type="ECO:0000256" key="6">
    <source>
        <dbReference type="ARBA" id="ARBA00022692"/>
    </source>
</evidence>
<organism evidence="18">
    <name type="scientific">Glycine soja</name>
    <name type="common">Wild soybean</name>
    <dbReference type="NCBI Taxonomy" id="3848"/>
    <lineage>
        <taxon>Eukaryota</taxon>
        <taxon>Viridiplantae</taxon>
        <taxon>Streptophyta</taxon>
        <taxon>Embryophyta</taxon>
        <taxon>Tracheophyta</taxon>
        <taxon>Spermatophyta</taxon>
        <taxon>Magnoliopsida</taxon>
        <taxon>eudicotyledons</taxon>
        <taxon>Gunneridae</taxon>
        <taxon>Pentapetalae</taxon>
        <taxon>rosids</taxon>
        <taxon>fabids</taxon>
        <taxon>Fabales</taxon>
        <taxon>Fabaceae</taxon>
        <taxon>Papilionoideae</taxon>
        <taxon>50 kb inversion clade</taxon>
        <taxon>NPAAA clade</taxon>
        <taxon>indigoferoid/millettioid clade</taxon>
        <taxon>Phaseoleae</taxon>
        <taxon>Glycine</taxon>
        <taxon>Glycine subgen. Soja</taxon>
    </lineage>
</organism>
<evidence type="ECO:0000256" key="16">
    <source>
        <dbReference type="SAM" id="Phobius"/>
    </source>
</evidence>
<dbReference type="InterPro" id="IPR001841">
    <property type="entry name" value="Znf_RING"/>
</dbReference>
<feature type="region of interest" description="Disordered" evidence="15">
    <location>
        <begin position="133"/>
        <end position="191"/>
    </location>
</feature>
<evidence type="ECO:0000256" key="8">
    <source>
        <dbReference type="ARBA" id="ARBA00022771"/>
    </source>
</evidence>
<comment type="subcellular location">
    <subcellularLocation>
        <location evidence="2">Membrane</location>
        <topology evidence="2">Single-pass membrane protein</topology>
    </subcellularLocation>
</comment>
<dbReference type="Proteomes" id="UP000053555">
    <property type="component" value="Unassembled WGS sequence"/>
</dbReference>
<evidence type="ECO:0000256" key="13">
    <source>
        <dbReference type="ARBA" id="ARBA00024209"/>
    </source>
</evidence>
<evidence type="ECO:0000256" key="1">
    <source>
        <dbReference type="ARBA" id="ARBA00000900"/>
    </source>
</evidence>
<evidence type="ECO:0000256" key="15">
    <source>
        <dbReference type="SAM" id="MobiDB-lite"/>
    </source>
</evidence>
<dbReference type="EC" id="2.3.2.27" evidence="4"/>
<comment type="pathway">
    <text evidence="3">Protein modification; protein ubiquitination.</text>
</comment>
<feature type="non-terminal residue" evidence="18">
    <location>
        <position position="1"/>
    </location>
</feature>